<dbReference type="Gene3D" id="3.90.550.10">
    <property type="entry name" value="Spore Coat Polysaccharide Biosynthesis Protein SpsA, Chain A"/>
    <property type="match status" value="1"/>
</dbReference>
<protein>
    <submittedName>
        <fullName evidence="1">Acylneuraminate cytidylyltransferase family protein</fullName>
    </submittedName>
</protein>
<dbReference type="PANTHER" id="PTHR21485:SF6">
    <property type="entry name" value="N-ACYLNEURAMINATE CYTIDYLYLTRANSFERASE-RELATED"/>
    <property type="match status" value="1"/>
</dbReference>
<dbReference type="Proteomes" id="UP001193680">
    <property type="component" value="Unassembled WGS sequence"/>
</dbReference>
<reference evidence="1 2" key="1">
    <citation type="submission" date="2020-06" db="EMBL/GenBank/DDBJ databases">
        <authorList>
            <person name="Scott K."/>
        </authorList>
    </citation>
    <scope>NUCLEOTIDE SEQUENCE [LARGE SCALE GENOMIC DNA]</scope>
    <source>
        <strain evidence="1 2">HH1</strain>
    </source>
</reference>
<keyword evidence="1" id="KW-0808">Transferase</keyword>
<dbReference type="GO" id="GO:0016779">
    <property type="term" value="F:nucleotidyltransferase activity"/>
    <property type="evidence" value="ECO:0007669"/>
    <property type="project" value="UniProtKB-KW"/>
</dbReference>
<dbReference type="Pfam" id="PF02348">
    <property type="entry name" value="CTP_transf_3"/>
    <property type="match status" value="1"/>
</dbReference>
<dbReference type="EMBL" id="JACBGI020000024">
    <property type="protein sequence ID" value="MBF6058668.1"/>
    <property type="molecule type" value="Genomic_DNA"/>
</dbReference>
<keyword evidence="1" id="KW-0548">Nucleotidyltransferase</keyword>
<reference evidence="1 2" key="2">
    <citation type="submission" date="2020-11" db="EMBL/GenBank/DDBJ databases">
        <title>Sulfur oxidizing isolate from Hospital Hole Sinkhole.</title>
        <authorList>
            <person name="Scott K.M."/>
        </authorList>
    </citation>
    <scope>NUCLEOTIDE SEQUENCE [LARGE SCALE GENOMIC DNA]</scope>
    <source>
        <strain evidence="1 2">HH1</strain>
    </source>
</reference>
<dbReference type="PANTHER" id="PTHR21485">
    <property type="entry name" value="HAD SUPERFAMILY MEMBERS CMAS AND KDSC"/>
    <property type="match status" value="1"/>
</dbReference>
<keyword evidence="2" id="KW-1185">Reference proteome</keyword>
<proteinExistence type="predicted"/>
<dbReference type="SUPFAM" id="SSF53448">
    <property type="entry name" value="Nucleotide-diphospho-sugar transferases"/>
    <property type="match status" value="1"/>
</dbReference>
<dbReference type="InterPro" id="IPR050793">
    <property type="entry name" value="CMP-NeuNAc_synthase"/>
</dbReference>
<evidence type="ECO:0000313" key="1">
    <source>
        <dbReference type="EMBL" id="MBF6058668.1"/>
    </source>
</evidence>
<gene>
    <name evidence="1" type="ORF">H8792_009985</name>
</gene>
<sequence length="240" mass="27097">MKNNTIAFIPARGGSKRFPRKNVALLNDKPLIAWTIESAIESGAFEKIVVSSDDLEILEAAEKYGRDKIVLHQRSEAFSGDTVTAPEVLGHLLRELAAQGEEYQRCCLLLPTCPFRSAEDIVKAQALLNAQVDSVISMKPSPVVADFIFQEGNDGVAHPLLEDTRVIQGKTRSQDYPDMYYPNGAIYLAWTETFLKENRFYSRNFKILPMPEFRSVDIDIEEDLIYAHAIYEHFLKTPQA</sequence>
<dbReference type="RefSeq" id="WP_185978815.1">
    <property type="nucleotide sequence ID" value="NZ_JACBGI020000024.1"/>
</dbReference>
<dbReference type="InterPro" id="IPR003329">
    <property type="entry name" value="Cytidylyl_trans"/>
</dbReference>
<dbReference type="InterPro" id="IPR029044">
    <property type="entry name" value="Nucleotide-diphossugar_trans"/>
</dbReference>
<evidence type="ECO:0000313" key="2">
    <source>
        <dbReference type="Proteomes" id="UP001193680"/>
    </source>
</evidence>
<name>A0ABS0BXZ9_9GAMM</name>
<comment type="caution">
    <text evidence="1">The sequence shown here is derived from an EMBL/GenBank/DDBJ whole genome shotgun (WGS) entry which is preliminary data.</text>
</comment>
<organism evidence="1 2">
    <name type="scientific">Thiomicrorhabdus heinhorstiae</name>
    <dbReference type="NCBI Taxonomy" id="2748010"/>
    <lineage>
        <taxon>Bacteria</taxon>
        <taxon>Pseudomonadati</taxon>
        <taxon>Pseudomonadota</taxon>
        <taxon>Gammaproteobacteria</taxon>
        <taxon>Thiotrichales</taxon>
        <taxon>Piscirickettsiaceae</taxon>
        <taxon>Thiomicrorhabdus</taxon>
    </lineage>
</organism>
<accession>A0ABS0BXZ9</accession>
<dbReference type="CDD" id="cd02513">
    <property type="entry name" value="CMP-NeuAc_Synthase"/>
    <property type="match status" value="1"/>
</dbReference>